<evidence type="ECO:0000313" key="2">
    <source>
        <dbReference type="EMBL" id="KAK3205169.1"/>
    </source>
</evidence>
<sequence length="135" mass="14713">MLEPFDLPGMLVAHQGTNDKLVVTNSPNDGSSSYFRVVSGLDGRHETVSLESDNQKGCFVYGDGNLTSGASLKLSGSTELSNAKFKQRASFVMQKGISKYNPISFVAKGANRNFVLSPLLSFRDESYAVYFKIES</sequence>
<gene>
    <name evidence="2" type="ORF">Dsin_019215</name>
</gene>
<dbReference type="PANTHER" id="PTHR31151:SF0">
    <property type="entry name" value="PROLINE-TRNA LIGASE (DUF1680)"/>
    <property type="match status" value="1"/>
</dbReference>
<keyword evidence="3" id="KW-1185">Reference proteome</keyword>
<dbReference type="EMBL" id="JANJYJ010000006">
    <property type="protein sequence ID" value="KAK3205169.1"/>
    <property type="molecule type" value="Genomic_DNA"/>
</dbReference>
<name>A0AAE0E3U3_9ROSI</name>
<dbReference type="InterPro" id="IPR036195">
    <property type="entry name" value="AbfB_ABD_sf"/>
</dbReference>
<comment type="caution">
    <text evidence="2">The sequence shown here is derived from an EMBL/GenBank/DDBJ whole genome shotgun (WGS) entry which is preliminary data.</text>
</comment>
<dbReference type="AlphaFoldDB" id="A0AAE0E3U3"/>
<protein>
    <recommendedName>
        <fullName evidence="1">Alpha-L-arabinofuranosidase B arabinose-binding domain-containing protein</fullName>
    </recommendedName>
</protein>
<dbReference type="Proteomes" id="UP001281410">
    <property type="component" value="Unassembled WGS sequence"/>
</dbReference>
<dbReference type="GO" id="GO:0046373">
    <property type="term" value="P:L-arabinose metabolic process"/>
    <property type="evidence" value="ECO:0007669"/>
    <property type="project" value="InterPro"/>
</dbReference>
<evidence type="ECO:0000313" key="3">
    <source>
        <dbReference type="Proteomes" id="UP001281410"/>
    </source>
</evidence>
<accession>A0AAE0E3U3</accession>
<dbReference type="PANTHER" id="PTHR31151">
    <property type="entry name" value="PROLINE-TRNA LIGASE (DUF1680)"/>
    <property type="match status" value="1"/>
</dbReference>
<feature type="domain" description="Alpha-L-arabinofuranosidase B arabinose-binding" evidence="1">
    <location>
        <begin position="10"/>
        <end position="108"/>
    </location>
</feature>
<evidence type="ECO:0000259" key="1">
    <source>
        <dbReference type="Pfam" id="PF05270"/>
    </source>
</evidence>
<reference evidence="2" key="1">
    <citation type="journal article" date="2023" name="Plant J.">
        <title>Genome sequences and population genomics provide insights into the demographic history, inbreeding, and mutation load of two 'living fossil' tree species of Dipteronia.</title>
        <authorList>
            <person name="Feng Y."/>
            <person name="Comes H.P."/>
            <person name="Chen J."/>
            <person name="Zhu S."/>
            <person name="Lu R."/>
            <person name="Zhang X."/>
            <person name="Li P."/>
            <person name="Qiu J."/>
            <person name="Olsen K.M."/>
            <person name="Qiu Y."/>
        </authorList>
    </citation>
    <scope>NUCLEOTIDE SEQUENCE</scope>
    <source>
        <strain evidence="2">NBL</strain>
    </source>
</reference>
<proteinExistence type="predicted"/>
<organism evidence="2 3">
    <name type="scientific">Dipteronia sinensis</name>
    <dbReference type="NCBI Taxonomy" id="43782"/>
    <lineage>
        <taxon>Eukaryota</taxon>
        <taxon>Viridiplantae</taxon>
        <taxon>Streptophyta</taxon>
        <taxon>Embryophyta</taxon>
        <taxon>Tracheophyta</taxon>
        <taxon>Spermatophyta</taxon>
        <taxon>Magnoliopsida</taxon>
        <taxon>eudicotyledons</taxon>
        <taxon>Gunneridae</taxon>
        <taxon>Pentapetalae</taxon>
        <taxon>rosids</taxon>
        <taxon>malvids</taxon>
        <taxon>Sapindales</taxon>
        <taxon>Sapindaceae</taxon>
        <taxon>Hippocastanoideae</taxon>
        <taxon>Acereae</taxon>
        <taxon>Dipteronia</taxon>
    </lineage>
</organism>
<dbReference type="InterPro" id="IPR007934">
    <property type="entry name" value="AbfB_ABD"/>
</dbReference>
<dbReference type="Gene3D" id="2.80.10.50">
    <property type="match status" value="1"/>
</dbReference>
<dbReference type="Pfam" id="PF05270">
    <property type="entry name" value="AbfB"/>
    <property type="match status" value="1"/>
</dbReference>
<dbReference type="SUPFAM" id="SSF110221">
    <property type="entry name" value="AbfB domain"/>
    <property type="match status" value="1"/>
</dbReference>
<dbReference type="GO" id="GO:0046556">
    <property type="term" value="F:alpha-L-arabinofuranosidase activity"/>
    <property type="evidence" value="ECO:0007669"/>
    <property type="project" value="InterPro"/>
</dbReference>